<dbReference type="GO" id="GO:0016020">
    <property type="term" value="C:membrane"/>
    <property type="evidence" value="ECO:0007669"/>
    <property type="project" value="UniProtKB-SubCell"/>
</dbReference>
<dbReference type="AlphaFoldDB" id="N4W9P5"/>
<evidence type="ECO:0000256" key="3">
    <source>
        <dbReference type="ARBA" id="ARBA00022801"/>
    </source>
</evidence>
<feature type="coiled-coil region" evidence="6">
    <location>
        <begin position="329"/>
        <end position="381"/>
    </location>
</feature>
<dbReference type="eggNOG" id="COG0699">
    <property type="taxonomic scope" value="Bacteria"/>
</dbReference>
<dbReference type="GO" id="GO:0005525">
    <property type="term" value="F:GTP binding"/>
    <property type="evidence" value="ECO:0007669"/>
    <property type="project" value="UniProtKB-KW"/>
</dbReference>
<evidence type="ECO:0000256" key="7">
    <source>
        <dbReference type="SAM" id="Phobius"/>
    </source>
</evidence>
<keyword evidence="4" id="KW-0342">GTP-binding</keyword>
<proteinExistence type="predicted"/>
<dbReference type="CDD" id="cd09912">
    <property type="entry name" value="DLP_2"/>
    <property type="match status" value="1"/>
</dbReference>
<dbReference type="EMBL" id="APML01000066">
    <property type="protein sequence ID" value="ENH95989.1"/>
    <property type="molecule type" value="Genomic_DNA"/>
</dbReference>
<keyword evidence="10" id="KW-1185">Reference proteome</keyword>
<keyword evidence="7" id="KW-1133">Transmembrane helix</keyword>
<sequence>MRQSFTDLKYKTSAIMDESIQFMNSIGHTGYERRIKPIYDQLNNGKFYLTIVGDFSRGKSTFINAFIGKKVLPAKMRPTTAFINRIYQADQEAVHLDMNDTTEGLSLSFDEFKKMTAPMAVDEDSDEEEMDEYYDTLTRLKNIRRANIAYPLGDRLRHVEIYDTPGMNDIYEEREEITKTFIPQADAIIFVLSATGNLTDSEVQFLNQEILSQHIRKVFFVVNFKDRLKEDEDERVMQSIRKELLHIDQLTDVNMYLVSSLEALRLKGEHLRIRKPTYDTLEETGFASFERELNDFFEYEQGLVKVDKPARHYMEVTQSYIEKELQNHLITLEAEQGELVQQIEEAESHLQQVTQDMKQEVENLRARLLQQERAILRKTDQLYQSLQSTLETKIDRYHGGPDDEDIKRHFEQVSRDIKPHQDQFSSELSAYMEQMIKDEVENTLQLLKTKEKHMETHALFQFDMNLDVSISRNVDKETFEELFTTGLVAGGALIGATIFATPIVILAGIGAFIAKLPLFGMVDAYIKRKKLTNAKKEYFKQWDHAFREQKHAVKLKWQETVHSSVRKLDQIVQDNMMDLRETLVIMKQDNKLNQQKIDEKKQAVQHVQQKLKENVEKIEQYTIS</sequence>
<dbReference type="Proteomes" id="UP000012283">
    <property type="component" value="Unassembled WGS sequence"/>
</dbReference>
<reference evidence="9 10" key="1">
    <citation type="submission" date="2013-03" db="EMBL/GenBank/DDBJ databases">
        <title>Draft genome sequence of Gracibacillus halophilus YIM-C55.5, a moderately halophilic and thermophilic organism from the Xiaochaidamu salt lake.</title>
        <authorList>
            <person name="Sugumar T."/>
            <person name="Polireddy D.R."/>
            <person name="Antony A."/>
            <person name="Madhava Y.R."/>
            <person name="Sivakumar N."/>
        </authorList>
    </citation>
    <scope>NUCLEOTIDE SEQUENCE [LARGE SCALE GENOMIC DNA]</scope>
    <source>
        <strain evidence="9 10">YIM-C55.5</strain>
    </source>
</reference>
<evidence type="ECO:0000256" key="2">
    <source>
        <dbReference type="ARBA" id="ARBA00022741"/>
    </source>
</evidence>
<feature type="transmembrane region" description="Helical" evidence="7">
    <location>
        <begin position="505"/>
        <end position="526"/>
    </location>
</feature>
<dbReference type="Gene3D" id="3.40.50.300">
    <property type="entry name" value="P-loop containing nucleotide triphosphate hydrolases"/>
    <property type="match status" value="1"/>
</dbReference>
<dbReference type="SUPFAM" id="SSF52540">
    <property type="entry name" value="P-loop containing nucleoside triphosphate hydrolases"/>
    <property type="match status" value="1"/>
</dbReference>
<organism evidence="9 10">
    <name type="scientific">Gracilibacillus halophilus YIM-C55.5</name>
    <dbReference type="NCBI Taxonomy" id="1308866"/>
    <lineage>
        <taxon>Bacteria</taxon>
        <taxon>Bacillati</taxon>
        <taxon>Bacillota</taxon>
        <taxon>Bacilli</taxon>
        <taxon>Bacillales</taxon>
        <taxon>Bacillaceae</taxon>
        <taxon>Gracilibacillus</taxon>
    </lineage>
</organism>
<evidence type="ECO:0000313" key="9">
    <source>
        <dbReference type="EMBL" id="ENH95989.1"/>
    </source>
</evidence>
<dbReference type="PANTHER" id="PTHR10465">
    <property type="entry name" value="TRANSMEMBRANE GTPASE FZO1"/>
    <property type="match status" value="1"/>
</dbReference>
<gene>
    <name evidence="9" type="ORF">J416_13169</name>
</gene>
<evidence type="ECO:0000256" key="5">
    <source>
        <dbReference type="ARBA" id="ARBA00023136"/>
    </source>
</evidence>
<dbReference type="PANTHER" id="PTHR10465:SF0">
    <property type="entry name" value="SARCALUMENIN"/>
    <property type="match status" value="1"/>
</dbReference>
<protein>
    <submittedName>
        <fullName evidence="9">Dynamin family protein</fullName>
    </submittedName>
</protein>
<dbReference type="PATRIC" id="fig|1308866.3.peg.2661"/>
<evidence type="ECO:0000256" key="4">
    <source>
        <dbReference type="ARBA" id="ARBA00023134"/>
    </source>
</evidence>
<evidence type="ECO:0000313" key="10">
    <source>
        <dbReference type="Proteomes" id="UP000012283"/>
    </source>
</evidence>
<keyword evidence="6" id="KW-0175">Coiled coil</keyword>
<dbReference type="GO" id="GO:0003924">
    <property type="term" value="F:GTPase activity"/>
    <property type="evidence" value="ECO:0007669"/>
    <property type="project" value="InterPro"/>
</dbReference>
<dbReference type="Pfam" id="PF00350">
    <property type="entry name" value="Dynamin_N"/>
    <property type="match status" value="1"/>
</dbReference>
<dbReference type="RefSeq" id="WP_003473060.1">
    <property type="nucleotide sequence ID" value="NZ_APML01000066.1"/>
</dbReference>
<keyword evidence="7" id="KW-0812">Transmembrane</keyword>
<feature type="domain" description="Dynamin N-terminal" evidence="8">
    <location>
        <begin position="50"/>
        <end position="224"/>
    </location>
</feature>
<evidence type="ECO:0000256" key="6">
    <source>
        <dbReference type="SAM" id="Coils"/>
    </source>
</evidence>
<dbReference type="InterPro" id="IPR045063">
    <property type="entry name" value="Dynamin_N"/>
</dbReference>
<keyword evidence="3" id="KW-0378">Hydrolase</keyword>
<comment type="subcellular location">
    <subcellularLocation>
        <location evidence="1">Membrane</location>
    </subcellularLocation>
</comment>
<dbReference type="GO" id="GO:0008053">
    <property type="term" value="P:mitochondrial fusion"/>
    <property type="evidence" value="ECO:0007669"/>
    <property type="project" value="TreeGrafter"/>
</dbReference>
<evidence type="ECO:0000256" key="1">
    <source>
        <dbReference type="ARBA" id="ARBA00004370"/>
    </source>
</evidence>
<accession>N4W9P5</accession>
<dbReference type="OrthoDB" id="9816479at2"/>
<keyword evidence="2" id="KW-0547">Nucleotide-binding</keyword>
<evidence type="ECO:0000259" key="8">
    <source>
        <dbReference type="Pfam" id="PF00350"/>
    </source>
</evidence>
<keyword evidence="5 7" id="KW-0472">Membrane</keyword>
<name>N4W9P5_9BACI</name>
<comment type="caution">
    <text evidence="9">The sequence shown here is derived from an EMBL/GenBank/DDBJ whole genome shotgun (WGS) entry which is preliminary data.</text>
</comment>
<dbReference type="InterPro" id="IPR027417">
    <property type="entry name" value="P-loop_NTPase"/>
</dbReference>
<dbReference type="InterPro" id="IPR027094">
    <property type="entry name" value="Mitofusin_fam"/>
</dbReference>
<dbReference type="STRING" id="1308866.J416_13169"/>